<dbReference type="Gene3D" id="1.10.472.80">
    <property type="entry name" value="Ypt/Rab-GAP domain of gyp1p, domain 3"/>
    <property type="match status" value="1"/>
</dbReference>
<dbReference type="AlphaFoldDB" id="A0A023B7R7"/>
<name>A0A023B7R7_GRENI</name>
<dbReference type="RefSeq" id="XP_011130158.1">
    <property type="nucleotide sequence ID" value="XM_011131856.1"/>
</dbReference>
<protein>
    <submittedName>
        <fullName evidence="3">Rab-GTPase-TBC domain protein</fullName>
    </submittedName>
</protein>
<feature type="region of interest" description="Disordered" evidence="2">
    <location>
        <begin position="64"/>
        <end position="96"/>
    </location>
</feature>
<feature type="compositionally biased region" description="Low complexity" evidence="2">
    <location>
        <begin position="221"/>
        <end position="233"/>
    </location>
</feature>
<evidence type="ECO:0000313" key="4">
    <source>
        <dbReference type="Proteomes" id="UP000019763"/>
    </source>
</evidence>
<dbReference type="GO" id="GO:0005096">
    <property type="term" value="F:GTPase activator activity"/>
    <property type="evidence" value="ECO:0007669"/>
    <property type="project" value="UniProtKB-KW"/>
</dbReference>
<dbReference type="EMBL" id="AFNH02000499">
    <property type="protein sequence ID" value="EZG67809.1"/>
    <property type="molecule type" value="Genomic_DNA"/>
</dbReference>
<feature type="region of interest" description="Disordered" evidence="2">
    <location>
        <begin position="206"/>
        <end position="250"/>
    </location>
</feature>
<dbReference type="InterPro" id="IPR045913">
    <property type="entry name" value="TBC20/Gyp8-like"/>
</dbReference>
<accession>A0A023B7R7</accession>
<dbReference type="GO" id="GO:0005789">
    <property type="term" value="C:endoplasmic reticulum membrane"/>
    <property type="evidence" value="ECO:0007669"/>
    <property type="project" value="TreeGrafter"/>
</dbReference>
<dbReference type="GeneID" id="22912443"/>
<comment type="caution">
    <text evidence="3">The sequence shown here is derived from an EMBL/GenBank/DDBJ whole genome shotgun (WGS) entry which is preliminary data.</text>
</comment>
<keyword evidence="1" id="KW-0343">GTPase activation</keyword>
<dbReference type="PANTHER" id="PTHR20913">
    <property type="entry name" value="TBC1 DOMAIN FAMILY MEMBER 20/GTPASE"/>
    <property type="match status" value="1"/>
</dbReference>
<evidence type="ECO:0000256" key="1">
    <source>
        <dbReference type="ARBA" id="ARBA00022468"/>
    </source>
</evidence>
<sequence length="395" mass="45670">MTRDKSAHYAESNAFTDCDAAVTAQSIIGVADTTFMADTPLDDEIQALRTKVLTRALEFGHQDLSSQQDDLSNQQDDLSSQQDDLSSQQDDLSSRHEQRLRDWEQLTLYWTRLCWPQCQKGYAKLGARECDMDTDEMKDLKRQIRVDVQRSMQFFDFHYGLPRSAISERQERLEVILRDLFAAHPQNCNTLNGCREDQVYRVTETDEQCMPNQPPPDDPSSDLTSHSTSHSTSGIDPPSGRSEDSGETESYELQYIQGAHEVCVVFCELNSANVFDSPRFMDFLVNFYLTRLFNLQSRIRFDIGMYQTMAFISELLYRFNPELLKSLILNRHERYRAGWMGDGSELHFTIPWLVTMFAHSIRSFDLLQTIWDVSDVHRVVSDVHRVVMERIVVRG</sequence>
<dbReference type="VEuPathDB" id="CryptoDB:GNI_066380"/>
<reference evidence="3" key="1">
    <citation type="submission" date="2013-12" db="EMBL/GenBank/DDBJ databases">
        <authorList>
            <person name="Omoto C.K."/>
            <person name="Sibley D."/>
            <person name="Venepally P."/>
            <person name="Hadjithomas M."/>
            <person name="Karamycheva S."/>
            <person name="Brunk B."/>
            <person name="Roos D."/>
            <person name="Caler E."/>
            <person name="Lorenzi H."/>
        </authorList>
    </citation>
    <scope>NUCLEOTIDE SEQUENCE</scope>
</reference>
<dbReference type="Proteomes" id="UP000019763">
    <property type="component" value="Unassembled WGS sequence"/>
</dbReference>
<keyword evidence="4" id="KW-1185">Reference proteome</keyword>
<evidence type="ECO:0000256" key="2">
    <source>
        <dbReference type="SAM" id="MobiDB-lite"/>
    </source>
</evidence>
<feature type="compositionally biased region" description="Low complexity" evidence="2">
    <location>
        <begin position="64"/>
        <end position="91"/>
    </location>
</feature>
<dbReference type="PANTHER" id="PTHR20913:SF7">
    <property type="entry name" value="RE60063P"/>
    <property type="match status" value="1"/>
</dbReference>
<evidence type="ECO:0000313" key="3">
    <source>
        <dbReference type="EMBL" id="EZG67809.1"/>
    </source>
</evidence>
<proteinExistence type="predicted"/>
<dbReference type="GO" id="GO:0006888">
    <property type="term" value="P:endoplasmic reticulum to Golgi vesicle-mediated transport"/>
    <property type="evidence" value="ECO:0007669"/>
    <property type="project" value="TreeGrafter"/>
</dbReference>
<gene>
    <name evidence="3" type="ORF">GNI_066380</name>
</gene>
<organism evidence="3 4">
    <name type="scientific">Gregarina niphandrodes</name>
    <name type="common">Septate eugregarine</name>
    <dbReference type="NCBI Taxonomy" id="110365"/>
    <lineage>
        <taxon>Eukaryota</taxon>
        <taxon>Sar</taxon>
        <taxon>Alveolata</taxon>
        <taxon>Apicomplexa</taxon>
        <taxon>Conoidasida</taxon>
        <taxon>Gregarinasina</taxon>
        <taxon>Eugregarinorida</taxon>
        <taxon>Gregarinidae</taxon>
        <taxon>Gregarina</taxon>
    </lineage>
</organism>